<dbReference type="Pfam" id="PF13650">
    <property type="entry name" value="Asp_protease_2"/>
    <property type="match status" value="1"/>
</dbReference>
<dbReference type="Gene3D" id="2.40.70.10">
    <property type="entry name" value="Acid Proteases"/>
    <property type="match status" value="1"/>
</dbReference>
<gene>
    <name evidence="1" type="ORF">AB5J52_06835</name>
</gene>
<dbReference type="EMBL" id="CP163441">
    <property type="protein sequence ID" value="XDQ41998.1"/>
    <property type="molecule type" value="Genomic_DNA"/>
</dbReference>
<dbReference type="AlphaFoldDB" id="A0AB39QF77"/>
<keyword evidence="1" id="KW-0645">Protease</keyword>
<accession>A0AB39QF77</accession>
<dbReference type="RefSeq" id="WP_369221546.1">
    <property type="nucleotide sequence ID" value="NZ_CP163441.1"/>
</dbReference>
<proteinExistence type="predicted"/>
<dbReference type="GO" id="GO:0006508">
    <property type="term" value="P:proteolysis"/>
    <property type="evidence" value="ECO:0007669"/>
    <property type="project" value="UniProtKB-KW"/>
</dbReference>
<evidence type="ECO:0000313" key="1">
    <source>
        <dbReference type="EMBL" id="XDQ41998.1"/>
    </source>
</evidence>
<dbReference type="SUPFAM" id="SSF50630">
    <property type="entry name" value="Acid proteases"/>
    <property type="match status" value="1"/>
</dbReference>
<sequence>MLSTKRRAFEYMALVDSGADVNVFDVEIAIALGLNLKAGEAADIVTVMGGVETVYFHTITITVGGTRIETRAAFRERASDYGVVGQNGFFGHFIISFDRQAEELEIKRLLGSGAGEP</sequence>
<reference evidence="1" key="1">
    <citation type="submission" date="2024-07" db="EMBL/GenBank/DDBJ databases">
        <authorList>
            <person name="Yu S.T."/>
        </authorList>
    </citation>
    <scope>NUCLEOTIDE SEQUENCE</scope>
    <source>
        <strain evidence="1">R39</strain>
    </source>
</reference>
<keyword evidence="1" id="KW-0378">Hydrolase</keyword>
<dbReference type="InterPro" id="IPR021109">
    <property type="entry name" value="Peptidase_aspartic_dom_sf"/>
</dbReference>
<name>A0AB39QF77_9ACTN</name>
<dbReference type="GO" id="GO:0008233">
    <property type="term" value="F:peptidase activity"/>
    <property type="evidence" value="ECO:0007669"/>
    <property type="project" value="UniProtKB-KW"/>
</dbReference>
<protein>
    <submittedName>
        <fullName evidence="1">Aspartyl protease family protein</fullName>
    </submittedName>
</protein>
<organism evidence="1">
    <name type="scientific">Streptomyces sp. R39</name>
    <dbReference type="NCBI Taxonomy" id="3238631"/>
    <lineage>
        <taxon>Bacteria</taxon>
        <taxon>Bacillati</taxon>
        <taxon>Actinomycetota</taxon>
        <taxon>Actinomycetes</taxon>
        <taxon>Kitasatosporales</taxon>
        <taxon>Streptomycetaceae</taxon>
        <taxon>Streptomyces</taxon>
    </lineage>
</organism>